<dbReference type="Proteomes" id="UP001243844">
    <property type="component" value="Unassembled WGS sequence"/>
</dbReference>
<evidence type="ECO:0000256" key="9">
    <source>
        <dbReference type="HAMAP-Rule" id="MF_00126"/>
    </source>
</evidence>
<dbReference type="Gene3D" id="3.90.800.10">
    <property type="entry name" value="Glutamyl-tRNA Synthetase, Domain 3"/>
    <property type="match status" value="1"/>
</dbReference>
<feature type="short sequence motif" description="'KMSKS' region" evidence="9">
    <location>
        <begin position="291"/>
        <end position="295"/>
    </location>
</feature>
<feature type="short sequence motif" description="'HIGH' region" evidence="9">
    <location>
        <begin position="57"/>
        <end position="67"/>
    </location>
</feature>
<comment type="subcellular location">
    <subcellularLocation>
        <location evidence="9">Cytoplasm</location>
    </subcellularLocation>
</comment>
<keyword evidence="4 9" id="KW-0547">Nucleotide-binding</keyword>
<dbReference type="FunFam" id="1.10.1160.10:FF:000001">
    <property type="entry name" value="Glutamine--tRNA ligase"/>
    <property type="match status" value="1"/>
</dbReference>
<feature type="compositionally biased region" description="Polar residues" evidence="11">
    <location>
        <begin position="13"/>
        <end position="28"/>
    </location>
</feature>
<proteinExistence type="inferred from homology"/>
<evidence type="ECO:0000313" key="15">
    <source>
        <dbReference type="EMBL" id="MDQ8936829.1"/>
    </source>
</evidence>
<evidence type="ECO:0000259" key="14">
    <source>
        <dbReference type="Pfam" id="PF20974"/>
    </source>
</evidence>
<sequence>MKPNAVVSDLPMNPTSTSTPVDAQQQEQQGGLDFIRQVITDDLNEGKHQSIVTRFPPEPNGYLHIGHVKAICLNFGIAQEFNGKCNLRFDDTNPDAEEQEYVDGIATDVKWLGFNWEGEPLYASSYFDQLHAWAIQLIQQGDAYVDLQTPEQIKLNRGSFVEAGTNSPYRDASVEENLARFEQMNNGELAEGAAVLRAKIDMAAANVHMRDPIMYRVLHSEHHQTGDKWKMYPMYDYAHPLSDAIEGITHSLCTLEFQDHRPLYDWFVEKVKAPAVPHQYESSRLNIDYTITSKRKLRRLVEGGFVNGWDDPRMPTVVGMRRRGFTPEGLRDFCKRVGVSKTDGIVDVAMLEFSIRQSLENTAARGMAVLNPLKVTLTNLPEALELKHARHPNVDMGERVIPLTQEIYIDRKDFEEVPPKGFKRLTTDGEVRLRHAYVIKCDEVIKDAAGEIVELKCSIDPETLGKNPEGRKVKGVIHWVSATQGVPAEVRVYDRLFTESNPETGDDFLANLNPESLKVVQAVVEPALAQAQAEDRFQFEREGYFVADRYDHCADKPVFNRILDLRDSFKPGK</sequence>
<comment type="caution">
    <text evidence="9">Lacks conserved residue(s) required for the propagation of feature annotation.</text>
</comment>
<dbReference type="PROSITE" id="PS00178">
    <property type="entry name" value="AA_TRNA_LIGASE_I"/>
    <property type="match status" value="1"/>
</dbReference>
<comment type="similarity">
    <text evidence="1 9 10">Belongs to the class-I aminoacyl-tRNA synthetase family.</text>
</comment>
<dbReference type="EC" id="6.1.1.18" evidence="9"/>
<gene>
    <name evidence="9" type="primary">glnS</name>
    <name evidence="15" type="ORF">RFH47_13975</name>
</gene>
<dbReference type="Gene3D" id="1.10.1160.10">
    <property type="entry name" value="Glutamyl-trna Synthetase, Domain 2"/>
    <property type="match status" value="1"/>
</dbReference>
<evidence type="ECO:0000256" key="7">
    <source>
        <dbReference type="ARBA" id="ARBA00023146"/>
    </source>
</evidence>
<dbReference type="InterPro" id="IPR050132">
    <property type="entry name" value="Gln/Glu-tRNA_Ligase"/>
</dbReference>
<evidence type="ECO:0000256" key="8">
    <source>
        <dbReference type="ARBA" id="ARBA00048270"/>
    </source>
</evidence>
<feature type="binding site" evidence="9">
    <location>
        <begin position="58"/>
        <end position="60"/>
    </location>
    <ligand>
        <name>ATP</name>
        <dbReference type="ChEBI" id="CHEBI:30616"/>
    </ligand>
</feature>
<dbReference type="InterPro" id="IPR020058">
    <property type="entry name" value="Glu/Gln-tRNA-synth_Ib_cat-dom"/>
</dbReference>
<feature type="binding site" evidence="9">
    <location>
        <begin position="284"/>
        <end position="285"/>
    </location>
    <ligand>
        <name>ATP</name>
        <dbReference type="ChEBI" id="CHEBI:30616"/>
    </ligand>
</feature>
<comment type="caution">
    <text evidence="15">The sequence shown here is derived from an EMBL/GenBank/DDBJ whole genome shotgun (WGS) entry which is preliminary data.</text>
</comment>
<comment type="subunit">
    <text evidence="9">Monomer.</text>
</comment>
<reference evidence="15" key="1">
    <citation type="submission" date="2023-08" db="EMBL/GenBank/DDBJ databases">
        <title>Emergence of clinically-relevant ST2 carbapenem-resistant Acinetobacter baumannii strains in hospital sewages in Zhejiang, East of China.</title>
        <authorList>
            <person name="Kaichao C."/>
            <person name="Zhang R."/>
        </authorList>
    </citation>
    <scope>NUCLEOTIDE SEQUENCE</scope>
    <source>
        <strain evidence="15">M-RB-37</strain>
    </source>
</reference>
<dbReference type="HAMAP" id="MF_00126">
    <property type="entry name" value="Gln_tRNA_synth"/>
    <property type="match status" value="1"/>
</dbReference>
<dbReference type="SUPFAM" id="SSF52374">
    <property type="entry name" value="Nucleotidylyl transferase"/>
    <property type="match status" value="1"/>
</dbReference>
<dbReference type="RefSeq" id="WP_308981944.1">
    <property type="nucleotide sequence ID" value="NZ_JAVIDL010000035.1"/>
</dbReference>
<dbReference type="PANTHER" id="PTHR43097:SF5">
    <property type="entry name" value="GLUTAMATE--TRNA LIGASE"/>
    <property type="match status" value="1"/>
</dbReference>
<organism evidence="15 16">
    <name type="scientific">Acinetobacter rudis</name>
    <dbReference type="NCBI Taxonomy" id="632955"/>
    <lineage>
        <taxon>Bacteria</taxon>
        <taxon>Pseudomonadati</taxon>
        <taxon>Pseudomonadota</taxon>
        <taxon>Gammaproteobacteria</taxon>
        <taxon>Moraxellales</taxon>
        <taxon>Moraxellaceae</taxon>
        <taxon>Acinetobacter</taxon>
    </lineage>
</organism>
<dbReference type="AlphaFoldDB" id="A0AAW8JAG2"/>
<dbReference type="Gene3D" id="2.40.240.10">
    <property type="entry name" value="Ribosomal Protein L25, Chain P"/>
    <property type="match status" value="2"/>
</dbReference>
<dbReference type="GO" id="GO:0004819">
    <property type="term" value="F:glutamine-tRNA ligase activity"/>
    <property type="evidence" value="ECO:0007669"/>
    <property type="project" value="UniProtKB-UniRule"/>
</dbReference>
<dbReference type="InterPro" id="IPR014729">
    <property type="entry name" value="Rossmann-like_a/b/a_fold"/>
</dbReference>
<dbReference type="InterPro" id="IPR020059">
    <property type="entry name" value="Glu/Gln-tRNA-synth_Ib_codon-bd"/>
</dbReference>
<dbReference type="Pfam" id="PF00749">
    <property type="entry name" value="tRNA-synt_1c"/>
    <property type="match status" value="1"/>
</dbReference>
<feature type="region of interest" description="Disordered" evidence="11">
    <location>
        <begin position="1"/>
        <end position="28"/>
    </location>
</feature>
<feature type="domain" description="Glutamyl/glutaminyl-tRNA synthetase class Ib anti-codon binding" evidence="13">
    <location>
        <begin position="363"/>
        <end position="460"/>
    </location>
</feature>
<protein>
    <recommendedName>
        <fullName evidence="9">Glutamine--tRNA ligase</fullName>
        <ecNumber evidence="9">6.1.1.18</ecNumber>
    </recommendedName>
    <alternativeName>
        <fullName evidence="9">Glutaminyl-tRNA synthetase</fullName>
        <shortName evidence="9">GlnRS</shortName>
    </alternativeName>
</protein>
<evidence type="ECO:0000256" key="6">
    <source>
        <dbReference type="ARBA" id="ARBA00022917"/>
    </source>
</evidence>
<dbReference type="InterPro" id="IPR022861">
    <property type="entry name" value="Gln_tRNA_ligase_bac"/>
</dbReference>
<keyword evidence="5 9" id="KW-0067">ATP-binding</keyword>
<evidence type="ECO:0000313" key="16">
    <source>
        <dbReference type="Proteomes" id="UP001243844"/>
    </source>
</evidence>
<feature type="binding site" evidence="9">
    <location>
        <position position="254"/>
    </location>
    <ligand>
        <name>ATP</name>
        <dbReference type="ChEBI" id="CHEBI:30616"/>
    </ligand>
</feature>
<dbReference type="EMBL" id="JAVIDL010000035">
    <property type="protein sequence ID" value="MDQ8936829.1"/>
    <property type="molecule type" value="Genomic_DNA"/>
</dbReference>
<dbReference type="SUPFAM" id="SSF50715">
    <property type="entry name" value="Ribosomal protein L25-like"/>
    <property type="match status" value="1"/>
</dbReference>
<dbReference type="InterPro" id="IPR020056">
    <property type="entry name" value="Rbsml_bL25/Gln-tRNA_synth_N"/>
</dbReference>
<dbReference type="InterPro" id="IPR011035">
    <property type="entry name" value="Ribosomal_bL25/Gln-tRNA_synth"/>
</dbReference>
<dbReference type="NCBIfam" id="NF011291">
    <property type="entry name" value="PRK14703.1"/>
    <property type="match status" value="1"/>
</dbReference>
<dbReference type="InterPro" id="IPR001412">
    <property type="entry name" value="aa-tRNA-synth_I_CS"/>
</dbReference>
<keyword evidence="3 9" id="KW-0436">Ligase</keyword>
<dbReference type="GO" id="GO:0005829">
    <property type="term" value="C:cytosol"/>
    <property type="evidence" value="ECO:0007669"/>
    <property type="project" value="TreeGrafter"/>
</dbReference>
<dbReference type="GO" id="GO:0006425">
    <property type="term" value="P:glutaminyl-tRNA aminoacylation"/>
    <property type="evidence" value="ECO:0007669"/>
    <property type="project" value="UniProtKB-UniRule"/>
</dbReference>
<comment type="catalytic activity">
    <reaction evidence="8 9">
        <text>tRNA(Gln) + L-glutamine + ATP = L-glutaminyl-tRNA(Gln) + AMP + diphosphate</text>
        <dbReference type="Rhea" id="RHEA:20121"/>
        <dbReference type="Rhea" id="RHEA-COMP:9662"/>
        <dbReference type="Rhea" id="RHEA-COMP:9681"/>
        <dbReference type="ChEBI" id="CHEBI:30616"/>
        <dbReference type="ChEBI" id="CHEBI:33019"/>
        <dbReference type="ChEBI" id="CHEBI:58359"/>
        <dbReference type="ChEBI" id="CHEBI:78442"/>
        <dbReference type="ChEBI" id="CHEBI:78521"/>
        <dbReference type="ChEBI" id="CHEBI:456215"/>
        <dbReference type="EC" id="6.1.1.18"/>
    </reaction>
</comment>
<feature type="domain" description="Glutamyl/glutaminyl-tRNA synthetase class Ib catalytic" evidence="12">
    <location>
        <begin position="51"/>
        <end position="345"/>
    </location>
</feature>
<dbReference type="InterPro" id="IPR049437">
    <property type="entry name" value="tRNA-synt_1c_C2"/>
</dbReference>
<dbReference type="GO" id="GO:0005524">
    <property type="term" value="F:ATP binding"/>
    <property type="evidence" value="ECO:0007669"/>
    <property type="project" value="UniProtKB-UniRule"/>
</dbReference>
<dbReference type="PANTHER" id="PTHR43097">
    <property type="entry name" value="GLUTAMINE-TRNA LIGASE"/>
    <property type="match status" value="1"/>
</dbReference>
<evidence type="ECO:0000259" key="13">
    <source>
        <dbReference type="Pfam" id="PF03950"/>
    </source>
</evidence>
<dbReference type="Gene3D" id="3.40.50.620">
    <property type="entry name" value="HUPs"/>
    <property type="match status" value="1"/>
</dbReference>
<dbReference type="PRINTS" id="PR00987">
    <property type="entry name" value="TRNASYNTHGLU"/>
</dbReference>
<evidence type="ECO:0000256" key="10">
    <source>
        <dbReference type="RuleBase" id="RU363037"/>
    </source>
</evidence>
<dbReference type="Pfam" id="PF20974">
    <property type="entry name" value="tRNA-synt_1c_C2"/>
    <property type="match status" value="1"/>
</dbReference>
<feature type="binding site" evidence="9">
    <location>
        <position position="235"/>
    </location>
    <ligand>
        <name>L-glutamine</name>
        <dbReference type="ChEBI" id="CHEBI:58359"/>
    </ligand>
</feature>
<dbReference type="GO" id="GO:0006424">
    <property type="term" value="P:glutamyl-tRNA aminoacylation"/>
    <property type="evidence" value="ECO:0007669"/>
    <property type="project" value="UniProtKB-UniRule"/>
</dbReference>
<evidence type="ECO:0000256" key="11">
    <source>
        <dbReference type="SAM" id="MobiDB-lite"/>
    </source>
</evidence>
<evidence type="ECO:0000259" key="12">
    <source>
        <dbReference type="Pfam" id="PF00749"/>
    </source>
</evidence>
<evidence type="ECO:0000256" key="4">
    <source>
        <dbReference type="ARBA" id="ARBA00022741"/>
    </source>
</evidence>
<dbReference type="FunFam" id="3.90.800.10:FF:000001">
    <property type="entry name" value="Glutamine--tRNA ligase"/>
    <property type="match status" value="1"/>
</dbReference>
<dbReference type="NCBIfam" id="TIGR00440">
    <property type="entry name" value="glnS"/>
    <property type="match status" value="1"/>
</dbReference>
<dbReference type="Pfam" id="PF03950">
    <property type="entry name" value="tRNA-synt_1c_C"/>
    <property type="match status" value="1"/>
</dbReference>
<keyword evidence="7 9" id="KW-0030">Aminoacyl-tRNA synthetase</keyword>
<feature type="domain" description="tRNA synthetases class I (E and Q) anti-codon binding" evidence="14">
    <location>
        <begin position="476"/>
        <end position="548"/>
    </location>
</feature>
<dbReference type="InterPro" id="IPR000924">
    <property type="entry name" value="Glu/Gln-tRNA-synth"/>
</dbReference>
<keyword evidence="6 9" id="KW-0648">Protein biosynthesis</keyword>
<evidence type="ECO:0000256" key="1">
    <source>
        <dbReference type="ARBA" id="ARBA00005594"/>
    </source>
</evidence>
<accession>A0AAW8JAG2</accession>
<keyword evidence="2 9" id="KW-0963">Cytoplasm</keyword>
<feature type="binding site" evidence="9">
    <location>
        <position position="90"/>
    </location>
    <ligand>
        <name>L-glutamine</name>
        <dbReference type="ChEBI" id="CHEBI:58359"/>
    </ligand>
</feature>
<evidence type="ECO:0000256" key="5">
    <source>
        <dbReference type="ARBA" id="ARBA00022840"/>
    </source>
</evidence>
<name>A0AAW8JAG2_9GAMM</name>
<dbReference type="CDD" id="cd00807">
    <property type="entry name" value="GlnRS_core"/>
    <property type="match status" value="1"/>
</dbReference>
<evidence type="ECO:0000256" key="2">
    <source>
        <dbReference type="ARBA" id="ARBA00022490"/>
    </source>
</evidence>
<evidence type="ECO:0000256" key="3">
    <source>
        <dbReference type="ARBA" id="ARBA00022598"/>
    </source>
</evidence>
<dbReference type="InterPro" id="IPR004514">
    <property type="entry name" value="Gln-tRNA-synth"/>
</dbReference>
<dbReference type="FunFam" id="3.40.50.620:FF:000037">
    <property type="entry name" value="Glutamine--tRNA ligase cytoplasmic"/>
    <property type="match status" value="1"/>
</dbReference>
<dbReference type="InterPro" id="IPR020061">
    <property type="entry name" value="Glu_tRNA_lig_a-bdl"/>
</dbReference>